<feature type="domain" description="CKK" evidence="1">
    <location>
        <begin position="1"/>
        <end position="67"/>
    </location>
</feature>
<gene>
    <name evidence="2" type="ORF">Cvel_21753</name>
</gene>
<name>A0A0G4GG48_9ALVE</name>
<dbReference type="InterPro" id="IPR014797">
    <property type="entry name" value="CKK_CAMSAP"/>
</dbReference>
<reference evidence="2" key="1">
    <citation type="submission" date="2014-11" db="EMBL/GenBank/DDBJ databases">
        <authorList>
            <person name="Otto D Thomas"/>
            <person name="Naeem Raeece"/>
        </authorList>
    </citation>
    <scope>NUCLEOTIDE SEQUENCE</scope>
</reference>
<dbReference type="PROSITE" id="PS51508">
    <property type="entry name" value="CKK"/>
    <property type="match status" value="1"/>
</dbReference>
<sequence>ILSARGVFCPSVLTSSMISRLFKFDTGTGTFHQLEGLRSLSAAVHAVTVKRVKPRSATVASKSLAARISRNLQPFFCLLQTSSSSSGDNWNERGPQCMSGEGKGLDVCVEREGASMFI</sequence>
<dbReference type="GO" id="GO:0008017">
    <property type="term" value="F:microtubule binding"/>
    <property type="evidence" value="ECO:0007669"/>
    <property type="project" value="InterPro"/>
</dbReference>
<dbReference type="SUPFAM" id="SSF50346">
    <property type="entry name" value="PRC-barrel domain"/>
    <property type="match status" value="1"/>
</dbReference>
<feature type="non-terminal residue" evidence="2">
    <location>
        <position position="1"/>
    </location>
</feature>
<protein>
    <recommendedName>
        <fullName evidence="1">CKK domain-containing protein</fullName>
    </recommendedName>
</protein>
<accession>A0A0G4GG48</accession>
<evidence type="ECO:0000313" key="2">
    <source>
        <dbReference type="EMBL" id="CEM28578.1"/>
    </source>
</evidence>
<dbReference type="InterPro" id="IPR011033">
    <property type="entry name" value="PRC_barrel-like_sf"/>
</dbReference>
<dbReference type="InterPro" id="IPR038209">
    <property type="entry name" value="CKK_dom_sf"/>
</dbReference>
<evidence type="ECO:0000259" key="1">
    <source>
        <dbReference type="PROSITE" id="PS51508"/>
    </source>
</evidence>
<dbReference type="Gene3D" id="3.10.20.360">
    <property type="entry name" value="CKK domain"/>
    <property type="match status" value="1"/>
</dbReference>
<proteinExistence type="predicted"/>
<organism evidence="2">
    <name type="scientific">Chromera velia CCMP2878</name>
    <dbReference type="NCBI Taxonomy" id="1169474"/>
    <lineage>
        <taxon>Eukaryota</taxon>
        <taxon>Sar</taxon>
        <taxon>Alveolata</taxon>
        <taxon>Colpodellida</taxon>
        <taxon>Chromeraceae</taxon>
        <taxon>Chromera</taxon>
    </lineage>
</organism>
<dbReference type="VEuPathDB" id="CryptoDB:Cvel_21753"/>
<dbReference type="EMBL" id="CDMZ01001179">
    <property type="protein sequence ID" value="CEM28578.1"/>
    <property type="molecule type" value="Genomic_DNA"/>
</dbReference>
<dbReference type="AlphaFoldDB" id="A0A0G4GG48"/>